<dbReference type="Pfam" id="PF08798">
    <property type="entry name" value="CRISPR_assoc"/>
    <property type="match status" value="1"/>
</dbReference>
<evidence type="ECO:0000313" key="1">
    <source>
        <dbReference type="EMBL" id="MFN2102886.1"/>
    </source>
</evidence>
<dbReference type="InterPro" id="IPR010179">
    <property type="entry name" value="CRISPR-assoc_prot_Cse3"/>
</dbReference>
<organism evidence="1 2">
    <name type="scientific">Finegoldia dalianensis</name>
    <dbReference type="NCBI Taxonomy" id="3145239"/>
    <lineage>
        <taxon>Bacteria</taxon>
        <taxon>Bacillati</taxon>
        <taxon>Bacillota</taxon>
        <taxon>Tissierellia</taxon>
        <taxon>Tissierellales</taxon>
        <taxon>Peptoniphilaceae</taxon>
        <taxon>Finegoldia</taxon>
    </lineage>
</organism>
<proteinExistence type="predicted"/>
<dbReference type="Gene3D" id="3.30.70.1200">
    <property type="entry name" value="Crispr-associated protein, domain 1"/>
    <property type="match status" value="1"/>
</dbReference>
<dbReference type="Proteomes" id="UP001634413">
    <property type="component" value="Unassembled WGS sequence"/>
</dbReference>
<keyword evidence="2" id="KW-1185">Reference proteome</keyword>
<gene>
    <name evidence="1" type="primary">cas6e</name>
    <name evidence="1" type="ORF">ABDJ34_08225</name>
</gene>
<comment type="caution">
    <text evidence="1">The sequence shown here is derived from an EMBL/GenBank/DDBJ whole genome shotgun (WGS) entry which is preliminary data.</text>
</comment>
<dbReference type="SMART" id="SM01101">
    <property type="entry name" value="CRISPR_assoc"/>
    <property type="match status" value="1"/>
</dbReference>
<name>A0ABW9KGL3_9FIRM</name>
<evidence type="ECO:0000313" key="2">
    <source>
        <dbReference type="Proteomes" id="UP001634413"/>
    </source>
</evidence>
<protein>
    <submittedName>
        <fullName evidence="1">Type I-E CRISPR-associated protein Cas6/Cse3/CasE</fullName>
    </submittedName>
</protein>
<reference evidence="1 2" key="1">
    <citation type="journal article" date="2024" name="Anaerobe">
        <title>The identification of Finegoldia dalianensis sp. nov., isolated from the pus of a patient with skin abscess and genomic analysis of the strains belonging to Finegoldia genus.</title>
        <authorList>
            <person name="Li Y."/>
            <person name="Wang Y."/>
            <person name="Xiao D."/>
            <person name="Wang J."/>
            <person name="Jin D."/>
        </authorList>
    </citation>
    <scope>NUCLEOTIDE SEQUENCE [LARGE SCALE GENOMIC DNA]</scope>
    <source>
        <strain evidence="1 2">LY240594</strain>
    </source>
</reference>
<dbReference type="EMBL" id="JBDLBQ010000007">
    <property type="protein sequence ID" value="MFN2102886.1"/>
    <property type="molecule type" value="Genomic_DNA"/>
</dbReference>
<dbReference type="RefSeq" id="WP_412702028.1">
    <property type="nucleotide sequence ID" value="NZ_JBDLBQ010000007.1"/>
</dbReference>
<dbReference type="Gene3D" id="3.30.70.1210">
    <property type="entry name" value="Crispr-associated protein, domain 2"/>
    <property type="match status" value="1"/>
</dbReference>
<accession>A0ABW9KGL3</accession>
<dbReference type="NCBIfam" id="TIGR01907">
    <property type="entry name" value="casE_Cse3"/>
    <property type="match status" value="1"/>
</dbReference>
<dbReference type="SUPFAM" id="SSF117987">
    <property type="entry name" value="CRISPR-associated protein"/>
    <property type="match status" value="2"/>
</dbReference>
<sequence length="211" mass="25013">MYLSRVMLKDNQNYRNYVYTNLQYFHKWVEESFPNEFKENIRTRKLWRLDSFNNKNYLVMLSEQKPDIEMFERNGIKGTAKITNYDQFLDDISENKLYRFEIKYNPVSSVYVRNSKRGDNFICRSDEDKIKYLIDRSDKNGFEVLECTLIQSGYEKLIKDNQKAPINKAVVEGVLAVKDVEKFKEILINGFGKRKAYGYGLMTIVPIAERG</sequence>